<dbReference type="Gene3D" id="3.60.40.10">
    <property type="entry name" value="PPM-type phosphatase domain"/>
    <property type="match status" value="1"/>
</dbReference>
<dbReference type="Pfam" id="PF13672">
    <property type="entry name" value="PP2C_2"/>
    <property type="match status" value="1"/>
</dbReference>
<feature type="domain" description="PPM-type phosphatase" evidence="1">
    <location>
        <begin position="8"/>
        <end position="242"/>
    </location>
</feature>
<accession>A0A1A9KHG8</accession>
<protein>
    <submittedName>
        <fullName evidence="2">Protein phosphatase</fullName>
    </submittedName>
</protein>
<evidence type="ECO:0000259" key="1">
    <source>
        <dbReference type="PROSITE" id="PS51746"/>
    </source>
</evidence>
<dbReference type="SMART" id="SM00332">
    <property type="entry name" value="PP2Cc"/>
    <property type="match status" value="1"/>
</dbReference>
<sequence>MPSARPWRSAARTDPGKVRARNEDAFLDCPERGLWVVADGMGGHHGGDRASRLIVESIAALPGDCGFEARLQQLRQCLHWLNRRFGQELTVTADQPSRIMGSTVAALLLDGQRAACVWAGDSRCYLWRGGRLYQLTRDHSLQQQLIDEQGLSPEDARQHPSAHALTRAIGASDDLTLDILELQVYPDDAFLLCSDGLYQYVSQEALGYALSLASPTAALERLFDHALQGMARDNLTAVVVRR</sequence>
<dbReference type="Proteomes" id="UP000077748">
    <property type="component" value="Chromosome"/>
</dbReference>
<name>A0A1A9KHG8_9PSED</name>
<dbReference type="RefSeq" id="WP_064584284.1">
    <property type="nucleotide sequence ID" value="NZ_CP015878.1"/>
</dbReference>
<dbReference type="InterPro" id="IPR036457">
    <property type="entry name" value="PPM-type-like_dom_sf"/>
</dbReference>
<gene>
    <name evidence="2" type="ORF">A9C11_26220</name>
</gene>
<proteinExistence type="predicted"/>
<dbReference type="PANTHER" id="PTHR13832:SF827">
    <property type="entry name" value="PROTEIN PHOSPHATASE 1L"/>
    <property type="match status" value="1"/>
</dbReference>
<dbReference type="PROSITE" id="PS51746">
    <property type="entry name" value="PPM_2"/>
    <property type="match status" value="1"/>
</dbReference>
<dbReference type="AlphaFoldDB" id="A0A1A9KHG8"/>
<dbReference type="CDD" id="cd00143">
    <property type="entry name" value="PP2Cc"/>
    <property type="match status" value="1"/>
</dbReference>
<dbReference type="InterPro" id="IPR001932">
    <property type="entry name" value="PPM-type_phosphatase-like_dom"/>
</dbReference>
<dbReference type="InterPro" id="IPR015655">
    <property type="entry name" value="PP2C"/>
</dbReference>
<dbReference type="EMBL" id="CP015878">
    <property type="protein sequence ID" value="ANI17266.1"/>
    <property type="molecule type" value="Genomic_DNA"/>
</dbReference>
<dbReference type="SMART" id="SM00331">
    <property type="entry name" value="PP2C_SIG"/>
    <property type="match status" value="1"/>
</dbReference>
<evidence type="ECO:0000313" key="2">
    <source>
        <dbReference type="EMBL" id="ANI17266.1"/>
    </source>
</evidence>
<organism evidence="2 3">
    <name type="scientific">Pseudomonas citronellolis</name>
    <dbReference type="NCBI Taxonomy" id="53408"/>
    <lineage>
        <taxon>Bacteria</taxon>
        <taxon>Pseudomonadati</taxon>
        <taxon>Pseudomonadota</taxon>
        <taxon>Gammaproteobacteria</taxon>
        <taxon>Pseudomonadales</taxon>
        <taxon>Pseudomonadaceae</taxon>
        <taxon>Pseudomonas</taxon>
    </lineage>
</organism>
<dbReference type="SUPFAM" id="SSF81606">
    <property type="entry name" value="PP2C-like"/>
    <property type="match status" value="1"/>
</dbReference>
<dbReference type="GO" id="GO:0004722">
    <property type="term" value="F:protein serine/threonine phosphatase activity"/>
    <property type="evidence" value="ECO:0007669"/>
    <property type="project" value="InterPro"/>
</dbReference>
<evidence type="ECO:0000313" key="3">
    <source>
        <dbReference type="Proteomes" id="UP000077748"/>
    </source>
</evidence>
<dbReference type="PANTHER" id="PTHR13832">
    <property type="entry name" value="PROTEIN PHOSPHATASE 2C"/>
    <property type="match status" value="1"/>
</dbReference>
<reference evidence="2 3" key="1">
    <citation type="submission" date="2016-05" db="EMBL/GenBank/DDBJ databases">
        <title>Genome Sequence of Pseudomonas citronellolis Strain SJTE-3, an Estrogens and Persistent Organic Pollutants degradation strain.</title>
        <authorList>
            <person name="Liang R."/>
        </authorList>
    </citation>
    <scope>NUCLEOTIDE SEQUENCE [LARGE SCALE GENOMIC DNA]</scope>
    <source>
        <strain evidence="2 3">SJTE-3</strain>
    </source>
</reference>